<keyword evidence="1" id="KW-0805">Transcription regulation</keyword>
<dbReference type="GO" id="GO:0003677">
    <property type="term" value="F:DNA binding"/>
    <property type="evidence" value="ECO:0007669"/>
    <property type="project" value="UniProtKB-KW"/>
</dbReference>
<dbReference type="SMART" id="SM00347">
    <property type="entry name" value="HTH_MARR"/>
    <property type="match status" value="1"/>
</dbReference>
<dbReference type="Gene3D" id="1.10.10.10">
    <property type="entry name" value="Winged helix-like DNA-binding domain superfamily/Winged helix DNA-binding domain"/>
    <property type="match status" value="1"/>
</dbReference>
<dbReference type="Pfam" id="PF12802">
    <property type="entry name" value="MarR_2"/>
    <property type="match status" value="1"/>
</dbReference>
<evidence type="ECO:0000256" key="2">
    <source>
        <dbReference type="ARBA" id="ARBA00023125"/>
    </source>
</evidence>
<dbReference type="GO" id="GO:0003700">
    <property type="term" value="F:DNA-binding transcription factor activity"/>
    <property type="evidence" value="ECO:0007669"/>
    <property type="project" value="InterPro"/>
</dbReference>
<accession>A0A930FQN1</accession>
<keyword evidence="3" id="KW-0804">Transcription</keyword>
<dbReference type="PANTHER" id="PTHR42756">
    <property type="entry name" value="TRANSCRIPTIONAL REGULATOR, MARR"/>
    <property type="match status" value="1"/>
</dbReference>
<dbReference type="EMBL" id="JABZMK010000004">
    <property type="protein sequence ID" value="MBF1128882.1"/>
    <property type="molecule type" value="Genomic_DNA"/>
</dbReference>
<proteinExistence type="predicted"/>
<dbReference type="InterPro" id="IPR000835">
    <property type="entry name" value="HTH_MarR-typ"/>
</dbReference>
<reference evidence="5" key="1">
    <citation type="submission" date="2020-04" db="EMBL/GenBank/DDBJ databases">
        <title>Deep metagenomics examines the oral microbiome during advanced dental caries in children, revealing novel taxa and co-occurrences with host molecules.</title>
        <authorList>
            <person name="Baker J.L."/>
            <person name="Morton J.T."/>
            <person name="Dinis M."/>
            <person name="Alvarez R."/>
            <person name="Tran N.C."/>
            <person name="Knight R."/>
            <person name="Edlund A."/>
        </authorList>
    </citation>
    <scope>NUCLEOTIDE SEQUENCE</scope>
    <source>
        <strain evidence="5">JCVI_32_bin.14</strain>
    </source>
</reference>
<feature type="domain" description="HTH marR-type" evidence="4">
    <location>
        <begin position="6"/>
        <end position="143"/>
    </location>
</feature>
<dbReference type="SUPFAM" id="SSF46785">
    <property type="entry name" value="Winged helix' DNA-binding domain"/>
    <property type="match status" value="1"/>
</dbReference>
<evidence type="ECO:0000259" key="4">
    <source>
        <dbReference type="PROSITE" id="PS50995"/>
    </source>
</evidence>
<gene>
    <name evidence="5" type="ORF">HXL70_02415</name>
</gene>
<organism evidence="5 6">
    <name type="scientific">Dialister invisus</name>
    <dbReference type="NCBI Taxonomy" id="218538"/>
    <lineage>
        <taxon>Bacteria</taxon>
        <taxon>Bacillati</taxon>
        <taxon>Bacillota</taxon>
        <taxon>Negativicutes</taxon>
        <taxon>Veillonellales</taxon>
        <taxon>Veillonellaceae</taxon>
        <taxon>Dialister</taxon>
    </lineage>
</organism>
<dbReference type="Proteomes" id="UP000757890">
    <property type="component" value="Unassembled WGS sequence"/>
</dbReference>
<evidence type="ECO:0000256" key="1">
    <source>
        <dbReference type="ARBA" id="ARBA00023015"/>
    </source>
</evidence>
<dbReference type="PROSITE" id="PS50995">
    <property type="entry name" value="HTH_MARR_2"/>
    <property type="match status" value="1"/>
</dbReference>
<protein>
    <submittedName>
        <fullName evidence="5">MarR family transcriptional regulator</fullName>
    </submittedName>
</protein>
<sequence length="160" mass="18877">MIQTDYSTLTIENHRMYARLRDHQFSLYEDYARKRGLQGKSLLILLWIYRHPKGISQQTITRHTYSTKQVVNAVIKNFSKKGYIKSTVHPKDRRKKLIMLTEKGRQFAASIIDPMDEAEKKAFSQLSTKQQQTLIETTHLFTDILTQEFMRLIKEICPDI</sequence>
<dbReference type="PANTHER" id="PTHR42756:SF1">
    <property type="entry name" value="TRANSCRIPTIONAL REPRESSOR OF EMRAB OPERON"/>
    <property type="match status" value="1"/>
</dbReference>
<dbReference type="InterPro" id="IPR036388">
    <property type="entry name" value="WH-like_DNA-bd_sf"/>
</dbReference>
<dbReference type="AlphaFoldDB" id="A0A930FQN1"/>
<comment type="caution">
    <text evidence="5">The sequence shown here is derived from an EMBL/GenBank/DDBJ whole genome shotgun (WGS) entry which is preliminary data.</text>
</comment>
<evidence type="ECO:0000313" key="5">
    <source>
        <dbReference type="EMBL" id="MBF1128882.1"/>
    </source>
</evidence>
<dbReference type="RefSeq" id="WP_274951215.1">
    <property type="nucleotide sequence ID" value="NZ_CATVVQ010000009.1"/>
</dbReference>
<evidence type="ECO:0000256" key="3">
    <source>
        <dbReference type="ARBA" id="ARBA00023163"/>
    </source>
</evidence>
<evidence type="ECO:0000313" key="6">
    <source>
        <dbReference type="Proteomes" id="UP000757890"/>
    </source>
</evidence>
<name>A0A930FQN1_9FIRM</name>
<keyword evidence="2" id="KW-0238">DNA-binding</keyword>
<dbReference type="InterPro" id="IPR036390">
    <property type="entry name" value="WH_DNA-bd_sf"/>
</dbReference>